<evidence type="ECO:0000256" key="1">
    <source>
        <dbReference type="SAM" id="MobiDB-lite"/>
    </source>
</evidence>
<dbReference type="Proteomes" id="UP000784294">
    <property type="component" value="Unassembled WGS sequence"/>
</dbReference>
<dbReference type="AlphaFoldDB" id="A0A3S5CPE2"/>
<protein>
    <submittedName>
        <fullName evidence="2">Uncharacterized protein</fullName>
    </submittedName>
</protein>
<keyword evidence="3" id="KW-1185">Reference proteome</keyword>
<feature type="compositionally biased region" description="Basic and acidic residues" evidence="1">
    <location>
        <begin position="186"/>
        <end position="195"/>
    </location>
</feature>
<reference evidence="2" key="1">
    <citation type="submission" date="2018-11" db="EMBL/GenBank/DDBJ databases">
        <authorList>
            <consortium name="Pathogen Informatics"/>
        </authorList>
    </citation>
    <scope>NUCLEOTIDE SEQUENCE</scope>
</reference>
<feature type="compositionally biased region" description="Basic and acidic residues" evidence="1">
    <location>
        <begin position="129"/>
        <end position="138"/>
    </location>
</feature>
<dbReference type="EMBL" id="CAAALY010074655">
    <property type="protein sequence ID" value="VEL25536.1"/>
    <property type="molecule type" value="Genomic_DNA"/>
</dbReference>
<name>A0A3S5CPE2_9PLAT</name>
<feature type="compositionally biased region" description="Basic and acidic residues" evidence="1">
    <location>
        <begin position="146"/>
        <end position="174"/>
    </location>
</feature>
<gene>
    <name evidence="2" type="ORF">PXEA_LOCUS18976</name>
</gene>
<feature type="compositionally biased region" description="Acidic residues" evidence="1">
    <location>
        <begin position="175"/>
        <end position="185"/>
    </location>
</feature>
<sequence length="241" mass="27223">MPQDIRIPRDYLTLGYKRLHASDPRLPQAKPKPLPTSLVTSNNTSDVALSSRKSLPLNPTASMSKFALHVSSRRLQSCAERHRTLAAIFPTSSSVLLTNDSAAKSNEFFSSLSVNEQEIESETSTNRDLVSRGKRNFEETTQNMNNEKRRNKESSDSPGYDRSDHSGDDIHEVDTESSNENESEFDCPRGRKQDDPSWVTTQTRSKRRYIDRILLDEPKPVSSGRLLHQIARIRPLALRTG</sequence>
<comment type="caution">
    <text evidence="2">The sequence shown here is derived from an EMBL/GenBank/DDBJ whole genome shotgun (WGS) entry which is preliminary data.</text>
</comment>
<evidence type="ECO:0000313" key="2">
    <source>
        <dbReference type="EMBL" id="VEL25536.1"/>
    </source>
</evidence>
<feature type="region of interest" description="Disordered" evidence="1">
    <location>
        <begin position="113"/>
        <end position="203"/>
    </location>
</feature>
<evidence type="ECO:0000313" key="3">
    <source>
        <dbReference type="Proteomes" id="UP000784294"/>
    </source>
</evidence>
<feature type="region of interest" description="Disordered" evidence="1">
    <location>
        <begin position="22"/>
        <end position="45"/>
    </location>
</feature>
<accession>A0A3S5CPE2</accession>
<feature type="compositionally biased region" description="Polar residues" evidence="1">
    <location>
        <begin position="113"/>
        <end position="128"/>
    </location>
</feature>
<proteinExistence type="predicted"/>
<organism evidence="2 3">
    <name type="scientific">Protopolystoma xenopodis</name>
    <dbReference type="NCBI Taxonomy" id="117903"/>
    <lineage>
        <taxon>Eukaryota</taxon>
        <taxon>Metazoa</taxon>
        <taxon>Spiralia</taxon>
        <taxon>Lophotrochozoa</taxon>
        <taxon>Platyhelminthes</taxon>
        <taxon>Monogenea</taxon>
        <taxon>Polyopisthocotylea</taxon>
        <taxon>Polystomatidea</taxon>
        <taxon>Polystomatidae</taxon>
        <taxon>Protopolystoma</taxon>
    </lineage>
</organism>